<dbReference type="InterPro" id="IPR004655">
    <property type="entry name" value="FabH"/>
</dbReference>
<reference evidence="12" key="2">
    <citation type="journal article" date="2021" name="PeerJ">
        <title>Extensive microbial diversity within the chicken gut microbiome revealed by metagenomics and culture.</title>
        <authorList>
            <person name="Gilroy R."/>
            <person name="Ravi A."/>
            <person name="Getino M."/>
            <person name="Pursley I."/>
            <person name="Horton D.L."/>
            <person name="Alikhan N.F."/>
            <person name="Baker D."/>
            <person name="Gharbi K."/>
            <person name="Hall N."/>
            <person name="Watson M."/>
            <person name="Adriaenssens E.M."/>
            <person name="Foster-Nyarko E."/>
            <person name="Jarju S."/>
            <person name="Secka A."/>
            <person name="Antonio M."/>
            <person name="Oren A."/>
            <person name="Chaudhuri R.R."/>
            <person name="La Ragione R."/>
            <person name="Hildebrand F."/>
            <person name="Pallen M.J."/>
        </authorList>
    </citation>
    <scope>NUCLEOTIDE SEQUENCE</scope>
    <source>
        <strain evidence="12">CHK199-13235</strain>
    </source>
</reference>
<comment type="pathway">
    <text evidence="9">Lipid metabolism; fatty acid biosynthesis.</text>
</comment>
<keyword evidence="3 9" id="KW-0808">Transferase</keyword>
<dbReference type="GO" id="GO:0033818">
    <property type="term" value="F:beta-ketoacyl-acyl-carrier-protein synthase III activity"/>
    <property type="evidence" value="ECO:0007669"/>
    <property type="project" value="UniProtKB-UniRule"/>
</dbReference>
<dbReference type="NCBIfam" id="NF006829">
    <property type="entry name" value="PRK09352.1"/>
    <property type="match status" value="1"/>
</dbReference>
<accession>A0A9D1FQI5</accession>
<dbReference type="InterPro" id="IPR013751">
    <property type="entry name" value="ACP_syn_III_N"/>
</dbReference>
<evidence type="ECO:0000259" key="11">
    <source>
        <dbReference type="Pfam" id="PF08545"/>
    </source>
</evidence>
<dbReference type="PANTHER" id="PTHR43091:SF1">
    <property type="entry name" value="BETA-KETOACYL-[ACYL-CARRIER-PROTEIN] SYNTHASE III, CHLOROPLASTIC"/>
    <property type="match status" value="1"/>
</dbReference>
<dbReference type="Pfam" id="PF08541">
    <property type="entry name" value="ACP_syn_III_C"/>
    <property type="match status" value="1"/>
</dbReference>
<comment type="subunit">
    <text evidence="9">Homodimer.</text>
</comment>
<feature type="region of interest" description="ACP-binding" evidence="9">
    <location>
        <begin position="255"/>
        <end position="259"/>
    </location>
</feature>
<gene>
    <name evidence="9" type="primary">fabH</name>
    <name evidence="12" type="ORF">IAB51_12195</name>
</gene>
<organism evidence="12 13">
    <name type="scientific">Candidatus Merdivicinus excrementipullorum</name>
    <dbReference type="NCBI Taxonomy" id="2840867"/>
    <lineage>
        <taxon>Bacteria</taxon>
        <taxon>Bacillati</taxon>
        <taxon>Bacillota</taxon>
        <taxon>Clostridia</taxon>
        <taxon>Eubacteriales</taxon>
        <taxon>Oscillospiraceae</taxon>
        <taxon>Oscillospiraceae incertae sedis</taxon>
        <taxon>Candidatus Merdivicinus</taxon>
    </lineage>
</organism>
<keyword evidence="8 9" id="KW-0012">Acyltransferase</keyword>
<evidence type="ECO:0000256" key="2">
    <source>
        <dbReference type="ARBA" id="ARBA00022516"/>
    </source>
</evidence>
<keyword evidence="5 9" id="KW-0443">Lipid metabolism</keyword>
<keyword evidence="7 9" id="KW-0511">Multifunctional enzyme</keyword>
<dbReference type="Pfam" id="PF08545">
    <property type="entry name" value="ACP_syn_III"/>
    <property type="match status" value="1"/>
</dbReference>
<feature type="active site" evidence="9">
    <location>
        <position position="110"/>
    </location>
</feature>
<evidence type="ECO:0000259" key="10">
    <source>
        <dbReference type="Pfam" id="PF08541"/>
    </source>
</evidence>
<dbReference type="InterPro" id="IPR013747">
    <property type="entry name" value="ACP_syn_III_C"/>
</dbReference>
<evidence type="ECO:0000313" key="12">
    <source>
        <dbReference type="EMBL" id="HIS77550.1"/>
    </source>
</evidence>
<feature type="domain" description="Beta-ketoacyl-[acyl-carrier-protein] synthase III C-terminal" evidence="10">
    <location>
        <begin position="238"/>
        <end position="327"/>
    </location>
</feature>
<dbReference type="GO" id="GO:0005737">
    <property type="term" value="C:cytoplasm"/>
    <property type="evidence" value="ECO:0007669"/>
    <property type="project" value="UniProtKB-SubCell"/>
</dbReference>
<dbReference type="SUPFAM" id="SSF53901">
    <property type="entry name" value="Thiolase-like"/>
    <property type="match status" value="1"/>
</dbReference>
<proteinExistence type="inferred from homology"/>
<keyword evidence="9" id="KW-0963">Cytoplasm</keyword>
<sequence length="327" mass="35455">MGIRILGTGSFVPEKTVENEEFTKYVETSDEWIVKHSGISRRHIHDGANFEMAVKAGERALENAGLSPEDLDLILCTTVSSDYYTPSLACVVQGKLGAVNALAFDINAACAGFVFGIDVARMYLQNGYKKVMVISSEKLTQITDFTDRGTCVLFGDGAGAVILEESGKPFASVFGTDGKGAFTLFARHPQNKVPFVENRTTASCDGFPESRDGVLYMDGHKVYKFAVTVMPKAVRESCEKYGIAPDGLDWLIPHQANIRIIQTAVSALKFPMEKTICNIAERANTSSACIPIALDEAIRDGRIKRGQTICTVGFGAGLVYGSAVFEY</sequence>
<comment type="caution">
    <text evidence="12">The sequence shown here is derived from an EMBL/GenBank/DDBJ whole genome shotgun (WGS) entry which is preliminary data.</text>
</comment>
<reference evidence="12" key="1">
    <citation type="submission" date="2020-10" db="EMBL/GenBank/DDBJ databases">
        <authorList>
            <person name="Gilroy R."/>
        </authorList>
    </citation>
    <scope>NUCLEOTIDE SEQUENCE</scope>
    <source>
        <strain evidence="12">CHK199-13235</strain>
    </source>
</reference>
<dbReference type="PANTHER" id="PTHR43091">
    <property type="entry name" value="3-OXOACYL-[ACYL-CARRIER-PROTEIN] SYNTHASE"/>
    <property type="match status" value="1"/>
</dbReference>
<dbReference type="GO" id="GO:0006633">
    <property type="term" value="P:fatty acid biosynthetic process"/>
    <property type="evidence" value="ECO:0007669"/>
    <property type="project" value="UniProtKB-UniRule"/>
</dbReference>
<evidence type="ECO:0000256" key="7">
    <source>
        <dbReference type="ARBA" id="ARBA00023268"/>
    </source>
</evidence>
<dbReference type="InterPro" id="IPR016039">
    <property type="entry name" value="Thiolase-like"/>
</dbReference>
<dbReference type="EMBL" id="DVJP01000077">
    <property type="protein sequence ID" value="HIS77550.1"/>
    <property type="molecule type" value="Genomic_DNA"/>
</dbReference>
<evidence type="ECO:0000256" key="8">
    <source>
        <dbReference type="ARBA" id="ARBA00023315"/>
    </source>
</evidence>
<evidence type="ECO:0000256" key="4">
    <source>
        <dbReference type="ARBA" id="ARBA00022832"/>
    </source>
</evidence>
<comment type="domain">
    <text evidence="9">The last Arg residue of the ACP-binding site is essential for the weak association between ACP/AcpP and FabH.</text>
</comment>
<evidence type="ECO:0000256" key="9">
    <source>
        <dbReference type="HAMAP-Rule" id="MF_01815"/>
    </source>
</evidence>
<dbReference type="CDD" id="cd00830">
    <property type="entry name" value="KAS_III"/>
    <property type="match status" value="1"/>
</dbReference>
<name>A0A9D1FQI5_9FIRM</name>
<dbReference type="EC" id="2.3.1.180" evidence="9"/>
<comment type="subcellular location">
    <subcellularLocation>
        <location evidence="9">Cytoplasm</location>
    </subcellularLocation>
</comment>
<feature type="active site" evidence="9">
    <location>
        <position position="284"/>
    </location>
</feature>
<comment type="similarity">
    <text evidence="1 9">Belongs to the thiolase-like superfamily. FabH family.</text>
</comment>
<dbReference type="Proteomes" id="UP000824002">
    <property type="component" value="Unassembled WGS sequence"/>
</dbReference>
<evidence type="ECO:0000256" key="5">
    <source>
        <dbReference type="ARBA" id="ARBA00023098"/>
    </source>
</evidence>
<feature type="domain" description="Beta-ketoacyl-[acyl-carrier-protein] synthase III N-terminal" evidence="11">
    <location>
        <begin position="104"/>
        <end position="178"/>
    </location>
</feature>
<dbReference type="Gene3D" id="3.40.47.10">
    <property type="match status" value="1"/>
</dbReference>
<keyword evidence="6 9" id="KW-0275">Fatty acid biosynthesis</keyword>
<evidence type="ECO:0000313" key="13">
    <source>
        <dbReference type="Proteomes" id="UP000824002"/>
    </source>
</evidence>
<dbReference type="AlphaFoldDB" id="A0A9D1FQI5"/>
<evidence type="ECO:0000256" key="1">
    <source>
        <dbReference type="ARBA" id="ARBA00008642"/>
    </source>
</evidence>
<protein>
    <recommendedName>
        <fullName evidence="9">Beta-ketoacyl-[acyl-carrier-protein] synthase III</fullName>
        <shortName evidence="9">Beta-ketoacyl-ACP synthase III</shortName>
        <shortName evidence="9">KAS III</shortName>
        <ecNumber evidence="9">2.3.1.180</ecNumber>
    </recommendedName>
    <alternativeName>
        <fullName evidence="9">3-oxoacyl-[acyl-carrier-protein] synthase 3</fullName>
    </alternativeName>
    <alternativeName>
        <fullName evidence="9">3-oxoacyl-[acyl-carrier-protein] synthase III</fullName>
    </alternativeName>
</protein>
<comment type="catalytic activity">
    <reaction evidence="9">
        <text>malonyl-[ACP] + acetyl-CoA + H(+) = 3-oxobutanoyl-[ACP] + CO2 + CoA</text>
        <dbReference type="Rhea" id="RHEA:12080"/>
        <dbReference type="Rhea" id="RHEA-COMP:9623"/>
        <dbReference type="Rhea" id="RHEA-COMP:9625"/>
        <dbReference type="ChEBI" id="CHEBI:15378"/>
        <dbReference type="ChEBI" id="CHEBI:16526"/>
        <dbReference type="ChEBI" id="CHEBI:57287"/>
        <dbReference type="ChEBI" id="CHEBI:57288"/>
        <dbReference type="ChEBI" id="CHEBI:78449"/>
        <dbReference type="ChEBI" id="CHEBI:78450"/>
        <dbReference type="EC" id="2.3.1.180"/>
    </reaction>
</comment>
<dbReference type="HAMAP" id="MF_01815">
    <property type="entry name" value="FabH"/>
    <property type="match status" value="1"/>
</dbReference>
<evidence type="ECO:0000256" key="3">
    <source>
        <dbReference type="ARBA" id="ARBA00022679"/>
    </source>
</evidence>
<comment type="function">
    <text evidence="9">Catalyzes the condensation reaction of fatty acid synthesis by the addition to an acyl acceptor of two carbons from malonyl-ACP. Catalyzes the first condensation reaction which initiates fatty acid synthesis and may therefore play a role in governing the total rate of fatty acid production. Possesses both acetoacetyl-ACP synthase and acetyl transacylase activities. Its substrate specificity determines the biosynthesis of branched-chain and/or straight-chain of fatty acids.</text>
</comment>
<keyword evidence="2 9" id="KW-0444">Lipid biosynthesis</keyword>
<keyword evidence="4 9" id="KW-0276">Fatty acid metabolism</keyword>
<feature type="active site" evidence="9">
    <location>
        <position position="254"/>
    </location>
</feature>
<evidence type="ECO:0000256" key="6">
    <source>
        <dbReference type="ARBA" id="ARBA00023160"/>
    </source>
</evidence>
<dbReference type="GO" id="GO:0004315">
    <property type="term" value="F:3-oxoacyl-[acyl-carrier-protein] synthase activity"/>
    <property type="evidence" value="ECO:0007669"/>
    <property type="project" value="InterPro"/>
</dbReference>
<dbReference type="NCBIfam" id="TIGR00747">
    <property type="entry name" value="fabH"/>
    <property type="match status" value="1"/>
</dbReference>